<sequence length="255" mass="28898">MAQCDLEKANEPFVVLFSRLAPDVIRSGAAVPNSLAPSRNSLEALPPAGDVSATEFWRVKALRRAIEEARDKLNPRFVMLVSVQQPWLWTFVFLRAHDQLRPALHRLAPNAAQLLADQRQVVTPGLTILDDLTPGQEVVQRLRPRIAHELRPLLLWMGNEDMEANERVVVLYTCADVQLLRQLFIVAPEERSSRVAATGDAVGMEDLGDAELQRTLLARDRLYDVVDVLRPRLLVLINWLLDPDRWLLVLCRRAL</sequence>
<dbReference type="AlphaFoldDB" id="A0A9W6EVG4"/>
<comment type="caution">
    <text evidence="1">The sequence shown here is derived from an EMBL/GenBank/DDBJ whole genome shotgun (WGS) entry which is preliminary data.</text>
</comment>
<protein>
    <submittedName>
        <fullName evidence="1">Uncharacterized protein</fullName>
    </submittedName>
</protein>
<proteinExistence type="predicted"/>
<name>A0A9W6EVG4_9CHLO</name>
<gene>
    <name evidence="1" type="primary">PLEST000695</name>
    <name evidence="1" type="ORF">PLESTB_000017900</name>
</gene>
<dbReference type="EMBL" id="BRXU01000001">
    <property type="protein sequence ID" value="GLC47713.1"/>
    <property type="molecule type" value="Genomic_DNA"/>
</dbReference>
<organism evidence="1 2">
    <name type="scientific">Pleodorina starrii</name>
    <dbReference type="NCBI Taxonomy" id="330485"/>
    <lineage>
        <taxon>Eukaryota</taxon>
        <taxon>Viridiplantae</taxon>
        <taxon>Chlorophyta</taxon>
        <taxon>core chlorophytes</taxon>
        <taxon>Chlorophyceae</taxon>
        <taxon>CS clade</taxon>
        <taxon>Chlamydomonadales</taxon>
        <taxon>Volvocaceae</taxon>
        <taxon>Pleodorina</taxon>
    </lineage>
</organism>
<evidence type="ECO:0000313" key="2">
    <source>
        <dbReference type="Proteomes" id="UP001165080"/>
    </source>
</evidence>
<dbReference type="Proteomes" id="UP001165080">
    <property type="component" value="Unassembled WGS sequence"/>
</dbReference>
<accession>A0A9W6EVG4</accession>
<keyword evidence="2" id="KW-1185">Reference proteome</keyword>
<reference evidence="1 2" key="1">
    <citation type="journal article" date="2023" name="Commun. Biol.">
        <title>Reorganization of the ancestral sex-determining regions during the evolution of trioecy in Pleodorina starrii.</title>
        <authorList>
            <person name="Takahashi K."/>
            <person name="Suzuki S."/>
            <person name="Kawai-Toyooka H."/>
            <person name="Yamamoto K."/>
            <person name="Hamaji T."/>
            <person name="Ootsuki R."/>
            <person name="Yamaguchi H."/>
            <person name="Kawachi M."/>
            <person name="Higashiyama T."/>
            <person name="Nozaki H."/>
        </authorList>
    </citation>
    <scope>NUCLEOTIDE SEQUENCE [LARGE SCALE GENOMIC DNA]</scope>
    <source>
        <strain evidence="1 2">NIES-4479</strain>
    </source>
</reference>
<evidence type="ECO:0000313" key="1">
    <source>
        <dbReference type="EMBL" id="GLC47713.1"/>
    </source>
</evidence>